<dbReference type="InterPro" id="IPR006829">
    <property type="entry name" value="LXG_dom"/>
</dbReference>
<dbReference type="Pfam" id="PF04740">
    <property type="entry name" value="LXG"/>
    <property type="match status" value="1"/>
</dbReference>
<evidence type="ECO:0000313" key="3">
    <source>
        <dbReference type="EMBL" id="AZQ48885.1"/>
    </source>
</evidence>
<dbReference type="PROSITE" id="PS51756">
    <property type="entry name" value="LXG"/>
    <property type="match status" value="1"/>
</dbReference>
<organism evidence="3 4">
    <name type="scientific">Bacillus albus</name>
    <dbReference type="NCBI Taxonomy" id="2026189"/>
    <lineage>
        <taxon>Bacteria</taxon>
        <taxon>Bacillati</taxon>
        <taxon>Bacillota</taxon>
        <taxon>Bacilli</taxon>
        <taxon>Bacillales</taxon>
        <taxon>Bacillaceae</taxon>
        <taxon>Bacillus</taxon>
        <taxon>Bacillus cereus group</taxon>
    </lineage>
</organism>
<protein>
    <submittedName>
        <fullName evidence="3">Cytoplasmic protein</fullName>
    </submittedName>
</protein>
<dbReference type="PANTHER" id="PTHR34976:SF1">
    <property type="entry name" value="TOXIN BC_0920"/>
    <property type="match status" value="1"/>
</dbReference>
<evidence type="ECO:0000313" key="4">
    <source>
        <dbReference type="Proteomes" id="UP000272492"/>
    </source>
</evidence>
<keyword evidence="4" id="KW-1185">Reference proteome</keyword>
<evidence type="ECO:0000259" key="2">
    <source>
        <dbReference type="PROSITE" id="PS51756"/>
    </source>
</evidence>
<dbReference type="InterPro" id="IPR028915">
    <property type="entry name" value="Tox-HNH-HHH_dom"/>
</dbReference>
<sequence>MSLNMYLGEVQNQTQSMNAVCTATIQGMEQAIQSIDAFAVDTVLQGQTYSSAKSFFVQTFRPLAQGIIYLCEELIRQNNAFPSQFQSKVASTDVIEQEIREQIQEINQSIASIEMMNAVTPMPGIDALVAVLVEMRKKLEEKLEHLYEFNYTSSSNYDTALQLASSIAIGLAEVQSGKGFSPASGTFSTQGLNMEWTTSIQAITEERARQAANSIEEGEMCGKLPEKSTGEKIWDGIVDGTGQAVSDTIDGIKALGDWETWENMGNAALHPIDTLSTMYNVLSDSFINDVINGDAESRAKWGSYALTQVGLGLIGDKGLSKASKLGQAGKATTLIKGIDISKFPQGFSYVTSNLKMGDRLAFSGMGSVKNETVTVKDFFVKSSSGESQGLKRTTVTEVKVSDEIYQISRDERKTVNTKISDQLLSSKDSPVRTYRGTDVAKLDEKFKADPDLIVEMPFVGKGQRNANSEGWLRDSNYYWNEMLEKHPEAFSDFNKQIINGKIPRMKAPVNDEMFREKFPQYDFTGLRGTKLVHHHIGGGGQAVGVPMPLHPGFGGIHNAEKVIGAWGKDAEYAEMLQKFIEHHKLGGK</sequence>
<accession>A0ABM7E459</accession>
<proteinExistence type="inferred from homology"/>
<reference evidence="3 4" key="1">
    <citation type="submission" date="2018-12" db="EMBL/GenBank/DDBJ databases">
        <authorList>
            <person name="Wang H."/>
            <person name="Peng S."/>
            <person name="Yu X."/>
            <person name="Li X."/>
        </authorList>
    </citation>
    <scope>NUCLEOTIDE SEQUENCE [LARGE SCALE GENOMIC DNA]</scope>
    <source>
        <strain evidence="3 4">PFYN01</strain>
    </source>
</reference>
<comment type="similarity">
    <text evidence="1">In the N-terminal section; belongs to the LXG family.</text>
</comment>
<dbReference type="Proteomes" id="UP000272492">
    <property type="component" value="Chromosome"/>
</dbReference>
<dbReference type="InterPro" id="IPR051768">
    <property type="entry name" value="Bact_secretion_toxin"/>
</dbReference>
<name>A0ABM7E459_9BACI</name>
<dbReference type="PANTHER" id="PTHR34976">
    <property type="entry name" value="RIBONUCLEASE YQCG-RELATED"/>
    <property type="match status" value="1"/>
</dbReference>
<feature type="domain" description="LXG" evidence="2">
    <location>
        <begin position="1"/>
        <end position="217"/>
    </location>
</feature>
<evidence type="ECO:0000256" key="1">
    <source>
        <dbReference type="ARBA" id="ARBA00034117"/>
    </source>
</evidence>
<dbReference type="Pfam" id="PF15637">
    <property type="entry name" value="Tox-HNH-HHH"/>
    <property type="match status" value="1"/>
</dbReference>
<dbReference type="EMBL" id="CP034548">
    <property type="protein sequence ID" value="AZQ48885.1"/>
    <property type="molecule type" value="Genomic_DNA"/>
</dbReference>
<gene>
    <name evidence="3" type="ORF">EJW27_22745</name>
</gene>